<gene>
    <name evidence="1" type="ORF">EZS27_016360</name>
</gene>
<dbReference type="GO" id="GO:0006508">
    <property type="term" value="P:proteolysis"/>
    <property type="evidence" value="ECO:0007669"/>
    <property type="project" value="InterPro"/>
</dbReference>
<sequence length="561" mass="64037">MKRTGLLMLFFESPFFTRAIKGTILCLLFWNASDVFACTNLIVGKKASVDGSVIVSYSADSYALFGELYHYPAATYPEGAMRDVYEWDTGKYLGKIEQARETYNVIGNINEYQVTIGETTFGGRLELTDTLGLIDYGSLMYIALQRSRTAREAITVMTDLVEQYGYYSSGESFSIADPNEVWIMEMIGKGPGVRGAVWVAVRIPDDCIAAHANQARIHKFDMSDKENCICSPDVISFAREKKYFDGVNKDFSFADAYAPLDFGARRYCEARVWSFYNMFTDQGNAFLPYITGESNDPMPLYLKPNRKVSVQNIKDAMRDHYEGTPLDISNDFGAGMYKAPYRLSPLSFKVNGETYFNERPISTFQTAYVFVSQMRSNKPNAIGGVFWFGLDDANMTVYTPVYCCADKIPPCYSGERADYITFSWDSSFWIFNWVSNMVYPRYSLMIDDVRAVQANLEDSFNKAQEGIETVAAQIYDQNKEDAKLFLTNYTVVTAQHTYDAWKRLGEYLIVKYNDNVIKREKDGKFERNAIGRAMPVIRQGYPEDFLKEYVKQTGDRYKIKE</sequence>
<accession>A0A5J4RPH9</accession>
<reference evidence="1" key="1">
    <citation type="submission" date="2019-03" db="EMBL/GenBank/DDBJ databases">
        <title>Single cell metagenomics reveals metabolic interactions within the superorganism composed of flagellate Streblomastix strix and complex community of Bacteroidetes bacteria on its surface.</title>
        <authorList>
            <person name="Treitli S.C."/>
            <person name="Kolisko M."/>
            <person name="Husnik F."/>
            <person name="Keeling P."/>
            <person name="Hampl V."/>
        </authorList>
    </citation>
    <scope>NUCLEOTIDE SEQUENCE</scope>
    <source>
        <strain evidence="1">STM</strain>
    </source>
</reference>
<dbReference type="Pfam" id="PF03577">
    <property type="entry name" value="Peptidase_C69"/>
    <property type="match status" value="2"/>
</dbReference>
<evidence type="ECO:0000313" key="1">
    <source>
        <dbReference type="EMBL" id="KAA6335402.1"/>
    </source>
</evidence>
<dbReference type="PANTHER" id="PTHR12994:SF17">
    <property type="entry name" value="LD30995P"/>
    <property type="match status" value="1"/>
</dbReference>
<dbReference type="PANTHER" id="PTHR12994">
    <property type="entry name" value="SECERNIN"/>
    <property type="match status" value="1"/>
</dbReference>
<proteinExistence type="predicted"/>
<organism evidence="1">
    <name type="scientific">termite gut metagenome</name>
    <dbReference type="NCBI Taxonomy" id="433724"/>
    <lineage>
        <taxon>unclassified sequences</taxon>
        <taxon>metagenomes</taxon>
        <taxon>organismal metagenomes</taxon>
    </lineage>
</organism>
<name>A0A5J4RPH9_9ZZZZ</name>
<dbReference type="EMBL" id="SNRY01000896">
    <property type="protein sequence ID" value="KAA6335402.1"/>
    <property type="molecule type" value="Genomic_DNA"/>
</dbReference>
<dbReference type="Gene3D" id="3.60.60.10">
    <property type="entry name" value="Penicillin V Acylase, Chain A"/>
    <property type="match status" value="1"/>
</dbReference>
<dbReference type="InterPro" id="IPR005322">
    <property type="entry name" value="Peptidase_C69"/>
</dbReference>
<comment type="caution">
    <text evidence="1">The sequence shown here is derived from an EMBL/GenBank/DDBJ whole genome shotgun (WGS) entry which is preliminary data.</text>
</comment>
<dbReference type="AlphaFoldDB" id="A0A5J4RPH9"/>
<dbReference type="GO" id="GO:0016805">
    <property type="term" value="F:dipeptidase activity"/>
    <property type="evidence" value="ECO:0007669"/>
    <property type="project" value="InterPro"/>
</dbReference>
<keyword evidence="1" id="KW-0378">Hydrolase</keyword>
<dbReference type="EC" id="3.4.-.-" evidence="1"/>
<protein>
    <submittedName>
        <fullName evidence="1">Dipeptidase A</fullName>
        <ecNumber evidence="1">3.4.-.-</ecNumber>
    </submittedName>
</protein>
<dbReference type="GO" id="GO:0070004">
    <property type="term" value="F:cysteine-type exopeptidase activity"/>
    <property type="evidence" value="ECO:0007669"/>
    <property type="project" value="InterPro"/>
</dbReference>